<dbReference type="PANTHER" id="PTHR31672:SF10">
    <property type="entry name" value="F-BOX DOMAIN-CONTAINING PROTEIN"/>
    <property type="match status" value="1"/>
</dbReference>
<dbReference type="Gene3D" id="1.20.1280.50">
    <property type="match status" value="1"/>
</dbReference>
<dbReference type="InterPro" id="IPR017451">
    <property type="entry name" value="F-box-assoc_interact_dom"/>
</dbReference>
<dbReference type="OrthoDB" id="1867629at2759"/>
<feature type="compositionally biased region" description="Polar residues" evidence="1">
    <location>
        <begin position="97"/>
        <end position="109"/>
    </location>
</feature>
<protein>
    <recommendedName>
        <fullName evidence="2">F-box domain-containing protein</fullName>
    </recommendedName>
</protein>
<feature type="domain" description="F-box" evidence="2">
    <location>
        <begin position="153"/>
        <end position="200"/>
    </location>
</feature>
<evidence type="ECO:0000259" key="2">
    <source>
        <dbReference type="PROSITE" id="PS50181"/>
    </source>
</evidence>
<dbReference type="PANTHER" id="PTHR31672">
    <property type="entry name" value="BNACNNG10540D PROTEIN"/>
    <property type="match status" value="1"/>
</dbReference>
<reference evidence="3" key="2">
    <citation type="journal article" date="2023" name="Plants (Basel)">
        <title>Annotation of the Turnera subulata (Passifloraceae) Draft Genome Reveals the S-Locus Evolved after the Divergence of Turneroideae from Passifloroideae in a Stepwise Manner.</title>
        <authorList>
            <person name="Henning P.M."/>
            <person name="Roalson E.H."/>
            <person name="Mir W."/>
            <person name="McCubbin A.G."/>
            <person name="Shore J.S."/>
        </authorList>
    </citation>
    <scope>NUCLEOTIDE SEQUENCE</scope>
    <source>
        <strain evidence="3">F60SS</strain>
    </source>
</reference>
<sequence>MAECHNGPCNASPGSDRFGDGVGCQRAMSDEGIQMVKRDELLLSSLNSRDQFIHQVWTRHGNNESRVQDGIQGDMVPLSDGVKLYDSGSGVEEEENLSGTGNNESSVQDGSHGDMVPLSGVGPREVTLFVAERDTALVVRSEEKNPSQRMEIVRRTESMPEDVCLDILGRLPAKSVLRFMFLSKSWRSLILDNRGRYIDLHYSHHRSSTPYFLVQRELRTFELLPWHFGPFRRSIKDRVEYGPQVEYRGRPCRRSFTLHDGTTLMQTGNLHPPCVEASCTIIGSCNGIVLVMDISCGLYLWNPSIHKVKEVPDHPLVLCIGHEFRYGPHAVGVRVPDGPQPNWKTSIGFGFCQTSKDFKIVHVVRSLIGQQFVNVYSLASNSWEESITDTVIPADPHLHPHVTFDGNPHWIVQQDEGHPIFIISFDFQSDRFQTVSEVQLPPCGGRDLGVRGMHLYTYKGMLCILRRFMRNRKLADFELWALEGYCGSNGDGSGSLSLGWTRVLLLPGVHHQRIPLTFTRDDQLLFWDPCNPADAIISADLTYDNAGRPSVSFNRIRLSTVVPAIELALMGRSMISQMKVNVLECCDNPEAMMNLIL</sequence>
<evidence type="ECO:0000256" key="1">
    <source>
        <dbReference type="SAM" id="MobiDB-lite"/>
    </source>
</evidence>
<dbReference type="InterPro" id="IPR036047">
    <property type="entry name" value="F-box-like_dom_sf"/>
</dbReference>
<evidence type="ECO:0000313" key="4">
    <source>
        <dbReference type="Proteomes" id="UP001141552"/>
    </source>
</evidence>
<evidence type="ECO:0000313" key="3">
    <source>
        <dbReference type="EMBL" id="KAJ4851500.1"/>
    </source>
</evidence>
<dbReference type="InterPro" id="IPR006527">
    <property type="entry name" value="F-box-assoc_dom_typ1"/>
</dbReference>
<dbReference type="PROSITE" id="PS50181">
    <property type="entry name" value="FBOX"/>
    <property type="match status" value="1"/>
</dbReference>
<feature type="region of interest" description="Disordered" evidence="1">
    <location>
        <begin position="84"/>
        <end position="112"/>
    </location>
</feature>
<organism evidence="3 4">
    <name type="scientific">Turnera subulata</name>
    <dbReference type="NCBI Taxonomy" id="218843"/>
    <lineage>
        <taxon>Eukaryota</taxon>
        <taxon>Viridiplantae</taxon>
        <taxon>Streptophyta</taxon>
        <taxon>Embryophyta</taxon>
        <taxon>Tracheophyta</taxon>
        <taxon>Spermatophyta</taxon>
        <taxon>Magnoliopsida</taxon>
        <taxon>eudicotyledons</taxon>
        <taxon>Gunneridae</taxon>
        <taxon>Pentapetalae</taxon>
        <taxon>rosids</taxon>
        <taxon>fabids</taxon>
        <taxon>Malpighiales</taxon>
        <taxon>Passifloraceae</taxon>
        <taxon>Turnera</taxon>
    </lineage>
</organism>
<dbReference type="NCBIfam" id="TIGR01640">
    <property type="entry name" value="F_box_assoc_1"/>
    <property type="match status" value="1"/>
</dbReference>
<dbReference type="Pfam" id="PF07734">
    <property type="entry name" value="FBA_1"/>
    <property type="match status" value="1"/>
</dbReference>
<keyword evidence="4" id="KW-1185">Reference proteome</keyword>
<dbReference type="AlphaFoldDB" id="A0A9Q0GK03"/>
<dbReference type="Proteomes" id="UP001141552">
    <property type="component" value="Unassembled WGS sequence"/>
</dbReference>
<accession>A0A9Q0GK03</accession>
<dbReference type="InterPro" id="IPR001810">
    <property type="entry name" value="F-box_dom"/>
</dbReference>
<dbReference type="EMBL" id="JAKUCV010000045">
    <property type="protein sequence ID" value="KAJ4851500.1"/>
    <property type="molecule type" value="Genomic_DNA"/>
</dbReference>
<name>A0A9Q0GK03_9ROSI</name>
<comment type="caution">
    <text evidence="3">The sequence shown here is derived from an EMBL/GenBank/DDBJ whole genome shotgun (WGS) entry which is preliminary data.</text>
</comment>
<gene>
    <name evidence="3" type="ORF">Tsubulata_039497</name>
</gene>
<dbReference type="Pfam" id="PF00646">
    <property type="entry name" value="F-box"/>
    <property type="match status" value="1"/>
</dbReference>
<dbReference type="InterPro" id="IPR050796">
    <property type="entry name" value="SCF_F-box_component"/>
</dbReference>
<dbReference type="SMART" id="SM00256">
    <property type="entry name" value="FBOX"/>
    <property type="match status" value="1"/>
</dbReference>
<reference evidence="3" key="1">
    <citation type="submission" date="2022-02" db="EMBL/GenBank/DDBJ databases">
        <authorList>
            <person name="Henning P.M."/>
            <person name="McCubbin A.G."/>
            <person name="Shore J.S."/>
        </authorList>
    </citation>
    <scope>NUCLEOTIDE SEQUENCE</scope>
    <source>
        <strain evidence="3">F60SS</strain>
        <tissue evidence="3">Leaves</tissue>
    </source>
</reference>
<dbReference type="SUPFAM" id="SSF81383">
    <property type="entry name" value="F-box domain"/>
    <property type="match status" value="1"/>
</dbReference>
<proteinExistence type="predicted"/>